<evidence type="ECO:0000259" key="7">
    <source>
        <dbReference type="PROSITE" id="PS51082"/>
    </source>
</evidence>
<dbReference type="AlphaFoldDB" id="A0A7R8YNU5"/>
<dbReference type="InterPro" id="IPR001837">
    <property type="entry name" value="Adenylate_cyclase-assoc_CAP"/>
</dbReference>
<dbReference type="FunFam" id="1.25.40.330:FF:000001">
    <property type="entry name" value="Adenylyl cyclase-associated protein"/>
    <property type="match status" value="1"/>
</dbReference>
<proteinExistence type="inferred from homology"/>
<dbReference type="Pfam" id="PF08603">
    <property type="entry name" value="CAP_C"/>
    <property type="match status" value="1"/>
</dbReference>
<comment type="similarity">
    <text evidence="2">Belongs to the CAP family.</text>
</comment>
<evidence type="ECO:0000313" key="9">
    <source>
        <dbReference type="EMBL" id="CAD7078825.1"/>
    </source>
</evidence>
<dbReference type="Gene3D" id="1.25.40.330">
    <property type="entry name" value="Adenylate cyclase-associated CAP, N-terminal domain"/>
    <property type="match status" value="1"/>
</dbReference>
<dbReference type="GO" id="GO:0007015">
    <property type="term" value="P:actin filament organization"/>
    <property type="evidence" value="ECO:0007669"/>
    <property type="project" value="TreeGrafter"/>
</dbReference>
<dbReference type="SMART" id="SM00673">
    <property type="entry name" value="CARP"/>
    <property type="match status" value="2"/>
</dbReference>
<dbReference type="FunFam" id="2.160.20.70:FF:000001">
    <property type="entry name" value="Adenylyl cyclase-associated protein"/>
    <property type="match status" value="1"/>
</dbReference>
<dbReference type="GO" id="GO:0005737">
    <property type="term" value="C:cytoplasm"/>
    <property type="evidence" value="ECO:0007669"/>
    <property type="project" value="TreeGrafter"/>
</dbReference>
<dbReference type="InterPro" id="IPR053950">
    <property type="entry name" value="CAP_N"/>
</dbReference>
<evidence type="ECO:0008006" key="11">
    <source>
        <dbReference type="Google" id="ProtNLM"/>
    </source>
</evidence>
<evidence type="ECO:0000259" key="8">
    <source>
        <dbReference type="PROSITE" id="PS51329"/>
    </source>
</evidence>
<comment type="subcellular location">
    <subcellularLocation>
        <location evidence="1">Cell membrane</location>
        <topology evidence="1">Peripheral membrane protein</topology>
    </subcellularLocation>
</comment>
<dbReference type="SUPFAM" id="SSF101278">
    <property type="entry name" value="N-terminal domain of adenylylcyclase associated protein, CAP"/>
    <property type="match status" value="1"/>
</dbReference>
<gene>
    <name evidence="9" type="ORF">HERILL_LOCUS2073</name>
</gene>
<dbReference type="GO" id="GO:0000902">
    <property type="term" value="P:cell morphogenesis"/>
    <property type="evidence" value="ECO:0007669"/>
    <property type="project" value="TreeGrafter"/>
</dbReference>
<dbReference type="InParanoid" id="A0A7R8YNU5"/>
<evidence type="ECO:0000256" key="6">
    <source>
        <dbReference type="SAM" id="MobiDB-lite"/>
    </source>
</evidence>
<sequence length="580" mass="64233">MGQKLSECFGRTLIINEIRQCNNPDCDPDLKPSFTGEFENLLNRLERLVERLERSVSAHELEIANKAFDSVLGRRRDSFDIETAELPPLPDPPSSSSKQIECIENSLSERINRLETSLNHINNNFKKESSEEEDSLENIPTVLEEYLQEEEGSKVENMSVAGYEDITCGPLAQYIQLSNKIGGDVAQHAALVKQAFDAQLEYVRLATQISQPPQAKQMELLKPTSDQINAIQTFREKHRTSQHFNHLSAISESIPALGWVCVSPTPGPHVKEMNDAGQFYTNRVLKDWKEKDSTHAEWARAWIQTLTQLQQYIKQYHTTGLVWSGKGAAPPPPPSAAGCPPPPPPPVAAFDNLSVGSGSDERSALFAEINQGEGITRNLKKVTADMQTHKNPTLRTGPAPFKAPQQSFGGAPVGKPSTQQIDKPPVFSRDGKKWLIEYQKSNPNLLVENAEMNNVVYVFKCENSTLTVKGKINSIVMDSCKKCSILFDSVVSSVEFVNCQSVQMQVLGQVPTISIDKTDGCQMYLSKDSLGVEIISSKSSEMNVLIPKGDGDYIEQPIPEQYKTTIRGNSLLTICVESVG</sequence>
<dbReference type="Gene3D" id="2.160.20.70">
    <property type="match status" value="1"/>
</dbReference>
<evidence type="ECO:0000256" key="5">
    <source>
        <dbReference type="SAM" id="Coils"/>
    </source>
</evidence>
<dbReference type="GO" id="GO:0008179">
    <property type="term" value="F:adenylate cyclase binding"/>
    <property type="evidence" value="ECO:0007669"/>
    <property type="project" value="TreeGrafter"/>
</dbReference>
<evidence type="ECO:0000313" key="10">
    <source>
        <dbReference type="Proteomes" id="UP000594454"/>
    </source>
</evidence>
<evidence type="ECO:0000256" key="2">
    <source>
        <dbReference type="ARBA" id="ARBA00007659"/>
    </source>
</evidence>
<keyword evidence="10" id="KW-1185">Reference proteome</keyword>
<dbReference type="OrthoDB" id="1601at2759"/>
<evidence type="ECO:0000256" key="1">
    <source>
        <dbReference type="ARBA" id="ARBA00004202"/>
    </source>
</evidence>
<organism evidence="9 10">
    <name type="scientific">Hermetia illucens</name>
    <name type="common">Black soldier fly</name>
    <dbReference type="NCBI Taxonomy" id="343691"/>
    <lineage>
        <taxon>Eukaryota</taxon>
        <taxon>Metazoa</taxon>
        <taxon>Ecdysozoa</taxon>
        <taxon>Arthropoda</taxon>
        <taxon>Hexapoda</taxon>
        <taxon>Insecta</taxon>
        <taxon>Pterygota</taxon>
        <taxon>Neoptera</taxon>
        <taxon>Endopterygota</taxon>
        <taxon>Diptera</taxon>
        <taxon>Brachycera</taxon>
        <taxon>Stratiomyomorpha</taxon>
        <taxon>Stratiomyidae</taxon>
        <taxon>Hermetiinae</taxon>
        <taxon>Hermetia</taxon>
    </lineage>
</organism>
<feature type="coiled-coil region" evidence="5">
    <location>
        <begin position="104"/>
        <end position="131"/>
    </location>
</feature>
<dbReference type="Pfam" id="PF21938">
    <property type="entry name" value="CAP_N"/>
    <property type="match status" value="1"/>
</dbReference>
<keyword evidence="4" id="KW-0472">Membrane</keyword>
<dbReference type="PROSITE" id="PS01088">
    <property type="entry name" value="CAP_1"/>
    <property type="match status" value="1"/>
</dbReference>
<accession>A0A7R8YNU5</accession>
<keyword evidence="3" id="KW-1003">Cell membrane</keyword>
<dbReference type="FunCoup" id="A0A7R8YNU5">
    <property type="interactions" value="1134"/>
</dbReference>
<feature type="region of interest" description="Disordered" evidence="6">
    <location>
        <begin position="406"/>
        <end position="426"/>
    </location>
</feature>
<dbReference type="InterPro" id="IPR013912">
    <property type="entry name" value="Adenylate_cyclase-assoc_CAP_C"/>
</dbReference>
<name>A0A7R8YNU5_HERIL</name>
<keyword evidence="5" id="KW-0175">Coiled coil</keyword>
<dbReference type="InterPro" id="IPR018106">
    <property type="entry name" value="CAP_CS_N"/>
</dbReference>
<dbReference type="GO" id="GO:0005886">
    <property type="term" value="C:plasma membrane"/>
    <property type="evidence" value="ECO:0007669"/>
    <property type="project" value="UniProtKB-SubCell"/>
</dbReference>
<dbReference type="InterPro" id="IPR036223">
    <property type="entry name" value="CAP_C_sf"/>
</dbReference>
<feature type="coiled-coil region" evidence="5">
    <location>
        <begin position="35"/>
        <end position="62"/>
    </location>
</feature>
<dbReference type="PANTHER" id="PTHR10652">
    <property type="entry name" value="ADENYLYL CYCLASE-ASSOCIATED PROTEIN"/>
    <property type="match status" value="1"/>
</dbReference>
<dbReference type="GO" id="GO:0019933">
    <property type="term" value="P:cAMP-mediated signaling"/>
    <property type="evidence" value="ECO:0007669"/>
    <property type="project" value="TreeGrafter"/>
</dbReference>
<evidence type="ECO:0000256" key="3">
    <source>
        <dbReference type="ARBA" id="ARBA00022475"/>
    </source>
</evidence>
<dbReference type="PROSITE" id="PS51329">
    <property type="entry name" value="C_CAP_COFACTOR_C"/>
    <property type="match status" value="1"/>
</dbReference>
<reference evidence="9 10" key="1">
    <citation type="submission" date="2020-11" db="EMBL/GenBank/DDBJ databases">
        <authorList>
            <person name="Wallbank WR R."/>
            <person name="Pardo Diaz C."/>
            <person name="Kozak K."/>
            <person name="Martin S."/>
            <person name="Jiggins C."/>
            <person name="Moest M."/>
            <person name="Warren A I."/>
            <person name="Generalovic N T."/>
            <person name="Byers J.R.P. K."/>
            <person name="Montejo-Kovacevich G."/>
            <person name="Yen C E."/>
        </authorList>
    </citation>
    <scope>NUCLEOTIDE SEQUENCE [LARGE SCALE GENOMIC DNA]</scope>
</reference>
<dbReference type="PANTHER" id="PTHR10652:SF0">
    <property type="entry name" value="ADENYLYL CYCLASE-ASSOCIATED PROTEIN"/>
    <property type="match status" value="1"/>
</dbReference>
<dbReference type="InterPro" id="IPR028417">
    <property type="entry name" value="CAP_CS_C"/>
</dbReference>
<protein>
    <recommendedName>
        <fullName evidence="11">Adenylyl cyclase-associated protein</fullName>
    </recommendedName>
</protein>
<dbReference type="InterPro" id="IPR003124">
    <property type="entry name" value="WH2_dom"/>
</dbReference>
<dbReference type="GO" id="GO:0003779">
    <property type="term" value="F:actin binding"/>
    <property type="evidence" value="ECO:0007669"/>
    <property type="project" value="InterPro"/>
</dbReference>
<dbReference type="EMBL" id="LR899009">
    <property type="protein sequence ID" value="CAD7078825.1"/>
    <property type="molecule type" value="Genomic_DNA"/>
</dbReference>
<dbReference type="PROSITE" id="PS51082">
    <property type="entry name" value="WH2"/>
    <property type="match status" value="1"/>
</dbReference>
<dbReference type="InterPro" id="IPR017901">
    <property type="entry name" value="C-CAP_CF_C-like"/>
</dbReference>
<dbReference type="PROSITE" id="PS01089">
    <property type="entry name" value="CAP_2"/>
    <property type="match status" value="1"/>
</dbReference>
<evidence type="ECO:0000256" key="4">
    <source>
        <dbReference type="ARBA" id="ARBA00023136"/>
    </source>
</evidence>
<dbReference type="InterPro" id="IPR006599">
    <property type="entry name" value="CARP_motif"/>
</dbReference>
<dbReference type="Proteomes" id="UP000594454">
    <property type="component" value="Chromosome 1"/>
</dbReference>
<dbReference type="SUPFAM" id="SSF69340">
    <property type="entry name" value="C-terminal domain of adenylylcyclase associated protein"/>
    <property type="match status" value="1"/>
</dbReference>
<dbReference type="InterPro" id="IPR036222">
    <property type="entry name" value="CAP_N_sf"/>
</dbReference>
<feature type="domain" description="C-CAP/cofactor C-like" evidence="8">
    <location>
        <begin position="424"/>
        <end position="558"/>
    </location>
</feature>
<feature type="domain" description="WH2" evidence="7">
    <location>
        <begin position="361"/>
        <end position="382"/>
    </location>
</feature>
<dbReference type="InterPro" id="IPR016098">
    <property type="entry name" value="CAP/MinC_C"/>
</dbReference>